<evidence type="ECO:0000256" key="4">
    <source>
        <dbReference type="HAMAP-Rule" id="MF_01365"/>
    </source>
</evidence>
<evidence type="ECO:0000313" key="8">
    <source>
        <dbReference type="EMBL" id="KAF0134271.1"/>
    </source>
</evidence>
<dbReference type="GO" id="GO:0022625">
    <property type="term" value="C:cytosolic large ribosomal subunit"/>
    <property type="evidence" value="ECO:0007669"/>
    <property type="project" value="UniProtKB-UniRule"/>
</dbReference>
<dbReference type="InterPro" id="IPR020040">
    <property type="entry name" value="Ribosomal_uL6_a/b-dom"/>
</dbReference>
<keyword evidence="4 6" id="KW-0699">rRNA-binding</keyword>
<dbReference type="Gene3D" id="3.90.930.12">
    <property type="entry name" value="Ribosomal protein L6, alpha-beta domain"/>
    <property type="match status" value="2"/>
</dbReference>
<dbReference type="PANTHER" id="PTHR11655:SF14">
    <property type="entry name" value="LARGE RIBOSOMAL SUBUNIT PROTEIN UL6M"/>
    <property type="match status" value="1"/>
</dbReference>
<comment type="similarity">
    <text evidence="1 4 5">Belongs to the universal ribosomal protein uL6 family.</text>
</comment>
<keyword evidence="2 4" id="KW-0689">Ribosomal protein</keyword>
<evidence type="ECO:0000256" key="3">
    <source>
        <dbReference type="ARBA" id="ARBA00023274"/>
    </source>
</evidence>
<reference evidence="8 9" key="1">
    <citation type="submission" date="2019-12" db="EMBL/GenBank/DDBJ databases">
        <authorList>
            <person name="Wolfe R."/>
            <person name="Danczak R."/>
            <person name="Wilkins M."/>
        </authorList>
    </citation>
    <scope>NUCLEOTIDE SEQUENCE [LARGE SCALE GENOMIC DNA]</scope>
    <source>
        <strain evidence="8">X2_MaxBin.013</strain>
    </source>
</reference>
<evidence type="ECO:0000313" key="9">
    <source>
        <dbReference type="Proteomes" id="UP000488506"/>
    </source>
</evidence>
<keyword evidence="4 6" id="KW-0694">RNA-binding</keyword>
<comment type="function">
    <text evidence="4 6">This protein binds to the 23S rRNA, and is important in its secondary structure. It is located near the subunit interface in the base of the L7/L12 stalk, and near the tRNA binding site of the peptidyltransferase center.</text>
</comment>
<comment type="caution">
    <text evidence="8">The sequence shown here is derived from an EMBL/GenBank/DDBJ whole genome shotgun (WGS) entry which is preliminary data.</text>
</comment>
<dbReference type="InterPro" id="IPR036789">
    <property type="entry name" value="Ribosomal_uL6-like_a/b-dom_sf"/>
</dbReference>
<comment type="subunit">
    <text evidence="4">Part of the 50S ribosomal subunit.</text>
</comment>
<protein>
    <recommendedName>
        <fullName evidence="4">Large ribosomal subunit protein uL6</fullName>
    </recommendedName>
</protein>
<dbReference type="Proteomes" id="UP000488506">
    <property type="component" value="Unassembled WGS sequence"/>
</dbReference>
<dbReference type="FunFam" id="3.90.930.12:FF:000001">
    <property type="entry name" value="50S ribosomal protein L6"/>
    <property type="match status" value="1"/>
</dbReference>
<dbReference type="PRINTS" id="PR00059">
    <property type="entry name" value="RIBOSOMALL6"/>
</dbReference>
<dbReference type="EMBL" id="WPAF01000010">
    <property type="protein sequence ID" value="KAF0134271.1"/>
    <property type="molecule type" value="Genomic_DNA"/>
</dbReference>
<dbReference type="NCBIfam" id="TIGR03654">
    <property type="entry name" value="L6_bact"/>
    <property type="match status" value="1"/>
</dbReference>
<sequence>MSRIGKALIEIVKGVEVKSISGEVQVLGPKGKLSIKIDPRIIVAVKDGTVSLSREKDDKDCRALHGLYRALINNMVTGVSVGFEKVLELSGVGYRAALSGKNLTVSVGHSHPIEFTPEAGITFVVEGTNKIKIQGIDKGQVGQIAAIIRLVREVEPYKGKGIKYAGEIVRRKAGKAAKSAGSAAGGK</sequence>
<dbReference type="InterPro" id="IPR019906">
    <property type="entry name" value="Ribosomal_uL6_bac-type"/>
</dbReference>
<dbReference type="GO" id="GO:0019843">
    <property type="term" value="F:rRNA binding"/>
    <property type="evidence" value="ECO:0007669"/>
    <property type="project" value="UniProtKB-UniRule"/>
</dbReference>
<feature type="domain" description="Large ribosomal subunit protein uL6 alpha-beta" evidence="7">
    <location>
        <begin position="91"/>
        <end position="164"/>
    </location>
</feature>
<evidence type="ECO:0000256" key="5">
    <source>
        <dbReference type="RuleBase" id="RU003869"/>
    </source>
</evidence>
<gene>
    <name evidence="4" type="primary">rplF</name>
    <name evidence="8" type="ORF">FD145_783</name>
</gene>
<organism evidence="8 9">
    <name type="scientific">Candidatus Saganbacteria bacterium</name>
    <dbReference type="NCBI Taxonomy" id="2575572"/>
    <lineage>
        <taxon>Bacteria</taxon>
        <taxon>Bacillati</taxon>
        <taxon>Saganbacteria</taxon>
    </lineage>
</organism>
<dbReference type="SUPFAM" id="SSF56053">
    <property type="entry name" value="Ribosomal protein L6"/>
    <property type="match status" value="2"/>
</dbReference>
<keyword evidence="3 4" id="KW-0687">Ribonucleoprotein</keyword>
<dbReference type="GO" id="GO:0002181">
    <property type="term" value="P:cytoplasmic translation"/>
    <property type="evidence" value="ECO:0007669"/>
    <property type="project" value="TreeGrafter"/>
</dbReference>
<dbReference type="Pfam" id="PF00347">
    <property type="entry name" value="Ribosomal_L6"/>
    <property type="match status" value="2"/>
</dbReference>
<evidence type="ECO:0000256" key="2">
    <source>
        <dbReference type="ARBA" id="ARBA00022980"/>
    </source>
</evidence>
<accession>A0A833L147</accession>
<proteinExistence type="inferred from homology"/>
<dbReference type="InterPro" id="IPR000702">
    <property type="entry name" value="Ribosomal_uL6-like"/>
</dbReference>
<dbReference type="GO" id="GO:0003735">
    <property type="term" value="F:structural constituent of ribosome"/>
    <property type="evidence" value="ECO:0007669"/>
    <property type="project" value="UniProtKB-UniRule"/>
</dbReference>
<dbReference type="PIRSF" id="PIRSF002162">
    <property type="entry name" value="Ribosomal_L6"/>
    <property type="match status" value="1"/>
</dbReference>
<dbReference type="PANTHER" id="PTHR11655">
    <property type="entry name" value="60S/50S RIBOSOMAL PROTEIN L6/L9"/>
    <property type="match status" value="1"/>
</dbReference>
<dbReference type="AlphaFoldDB" id="A0A833L147"/>
<dbReference type="HAMAP" id="MF_01365_B">
    <property type="entry name" value="Ribosomal_uL6_B"/>
    <property type="match status" value="1"/>
</dbReference>
<name>A0A833L147_UNCSA</name>
<evidence type="ECO:0000256" key="1">
    <source>
        <dbReference type="ARBA" id="ARBA00009356"/>
    </source>
</evidence>
<evidence type="ECO:0000259" key="7">
    <source>
        <dbReference type="Pfam" id="PF00347"/>
    </source>
</evidence>
<feature type="domain" description="Large ribosomal subunit protein uL6 alpha-beta" evidence="7">
    <location>
        <begin position="14"/>
        <end position="82"/>
    </location>
</feature>
<evidence type="ECO:0000256" key="6">
    <source>
        <dbReference type="RuleBase" id="RU003870"/>
    </source>
</evidence>